<feature type="region of interest" description="Disordered" evidence="5">
    <location>
        <begin position="634"/>
        <end position="662"/>
    </location>
</feature>
<feature type="domain" description="RanBP2-type" evidence="6">
    <location>
        <begin position="247"/>
        <end position="278"/>
    </location>
</feature>
<evidence type="ECO:0000256" key="4">
    <source>
        <dbReference type="PROSITE-ProRule" id="PRU00322"/>
    </source>
</evidence>
<comment type="caution">
    <text evidence="7">The sequence shown here is derived from an EMBL/GenBank/DDBJ whole genome shotgun (WGS) entry which is preliminary data.</text>
</comment>
<dbReference type="GeneID" id="19202213"/>
<evidence type="ECO:0000313" key="8">
    <source>
        <dbReference type="Proteomes" id="UP000053558"/>
    </source>
</evidence>
<feature type="compositionally biased region" description="Low complexity" evidence="5">
    <location>
        <begin position="575"/>
        <end position="587"/>
    </location>
</feature>
<dbReference type="PROSITE" id="PS50199">
    <property type="entry name" value="ZF_RANBP2_2"/>
    <property type="match status" value="1"/>
</dbReference>
<organism evidence="7 8">
    <name type="scientific">Coniophora puteana (strain RWD-64-598)</name>
    <name type="common">Brown rot fungus</name>
    <dbReference type="NCBI Taxonomy" id="741705"/>
    <lineage>
        <taxon>Eukaryota</taxon>
        <taxon>Fungi</taxon>
        <taxon>Dikarya</taxon>
        <taxon>Basidiomycota</taxon>
        <taxon>Agaricomycotina</taxon>
        <taxon>Agaricomycetes</taxon>
        <taxon>Agaricomycetidae</taxon>
        <taxon>Boletales</taxon>
        <taxon>Coniophorineae</taxon>
        <taxon>Coniophoraceae</taxon>
        <taxon>Coniophora</taxon>
    </lineage>
</organism>
<evidence type="ECO:0000259" key="6">
    <source>
        <dbReference type="PROSITE" id="PS50199"/>
    </source>
</evidence>
<dbReference type="GO" id="GO:0008270">
    <property type="term" value="F:zinc ion binding"/>
    <property type="evidence" value="ECO:0007669"/>
    <property type="project" value="UniProtKB-KW"/>
</dbReference>
<sequence length="662" mass="72078">MSLHSHVLLRKSSGALGSSSDLHSRDTQTRPISRLALEHPFGRFATSSEDEYALNVPAFGFNSPSPVSSNGSGSLRQPSPTPMSYKSFLDTRSRVLRLRTAANASTMTVLVMFEKNRASVRAPISLWTTQEREEPNDMYAVFSSHDDATAAFALSNPSIILLPALESDLEPISSLRQVDLAAKFNSSLRNHTPHFGGLRMSTSTPDLHRLAQASSFSRVISPGFLNNVANDEFVISSNPPNPKTTFRHGDWICNSPSCAAHNFGRNMACRGCGCPRADNQTAYTKPGACGVSATARVPASPRFVGSMGSPQYPQSALPSPSAANFPASVTSNPRTSPASVIGVQNTKPHTPTHPLLTPSGRDFSVGGKVQNISSDPMCPCVMYWPDNEPLPEAGQIRPNAMAGFPHPPILNTGNRGPIEHQPGDWICLKCNYLNWRRRKVCQTCYPYAEGNGDSISAAVQAERIALLTSVLAQNQLPLTNHGMAAAHHQNARSHSVTPPQHHRTFADQQRPHLPAHRSRSHFDLGTQYIESQPIYETSGPRQADNSFPRLNDLQNALPNDAPLLPSFLHDIVQSPTLSPTSTSSADLSAEDYDFPSPKTSVHGRDRGVKIRQSTSNVSLGNIWRLNEEEKSVQPGIALPHHEDLVGNRKRSNELLRRPAVSP</sequence>
<evidence type="ECO:0000256" key="1">
    <source>
        <dbReference type="ARBA" id="ARBA00022723"/>
    </source>
</evidence>
<dbReference type="EMBL" id="JH711585">
    <property type="protein sequence ID" value="EIW76724.1"/>
    <property type="molecule type" value="Genomic_DNA"/>
</dbReference>
<dbReference type="PROSITE" id="PS01358">
    <property type="entry name" value="ZF_RANBP2_1"/>
    <property type="match status" value="2"/>
</dbReference>
<feature type="region of interest" description="Disordered" evidence="5">
    <location>
        <begin position="14"/>
        <end position="33"/>
    </location>
</feature>
<feature type="region of interest" description="Disordered" evidence="5">
    <location>
        <begin position="484"/>
        <end position="517"/>
    </location>
</feature>
<dbReference type="PANTHER" id="PTHR23111:SF40">
    <property type="entry name" value="RNA-BINDING PROTEIN INVOLVED IN HETEROCHROMATIN ASSEMBLY-RELATED"/>
    <property type="match status" value="1"/>
</dbReference>
<dbReference type="Proteomes" id="UP000053558">
    <property type="component" value="Unassembled WGS sequence"/>
</dbReference>
<evidence type="ECO:0000256" key="2">
    <source>
        <dbReference type="ARBA" id="ARBA00022771"/>
    </source>
</evidence>
<dbReference type="RefSeq" id="XP_007773095.1">
    <property type="nucleotide sequence ID" value="XM_007774905.1"/>
</dbReference>
<dbReference type="KEGG" id="cput:CONPUDRAFT_146516"/>
<feature type="compositionally biased region" description="Polar residues" evidence="5">
    <location>
        <begin position="308"/>
        <end position="336"/>
    </location>
</feature>
<dbReference type="Gene3D" id="4.10.1060.10">
    <property type="entry name" value="Zinc finger, RanBP2-type"/>
    <property type="match status" value="2"/>
</dbReference>
<accession>A0A5M3MCW0</accession>
<gene>
    <name evidence="7" type="ORF">CONPUDRAFT_146516</name>
</gene>
<dbReference type="AlphaFoldDB" id="A0A5M3MCW0"/>
<dbReference type="InterPro" id="IPR036443">
    <property type="entry name" value="Znf_RanBP2_sf"/>
</dbReference>
<keyword evidence="1" id="KW-0479">Metal-binding</keyword>
<feature type="compositionally biased region" description="Basic and acidic residues" evidence="5">
    <location>
        <begin position="639"/>
        <end position="656"/>
    </location>
</feature>
<dbReference type="InterPro" id="IPR001876">
    <property type="entry name" value="Znf_RanBP2"/>
</dbReference>
<feature type="region of interest" description="Disordered" evidence="5">
    <location>
        <begin position="575"/>
        <end position="604"/>
    </location>
</feature>
<reference evidence="8" key="1">
    <citation type="journal article" date="2012" name="Science">
        <title>The Paleozoic origin of enzymatic lignin decomposition reconstructed from 31 fungal genomes.</title>
        <authorList>
            <person name="Floudas D."/>
            <person name="Binder M."/>
            <person name="Riley R."/>
            <person name="Barry K."/>
            <person name="Blanchette R.A."/>
            <person name="Henrissat B."/>
            <person name="Martinez A.T."/>
            <person name="Otillar R."/>
            <person name="Spatafora J.W."/>
            <person name="Yadav J.S."/>
            <person name="Aerts A."/>
            <person name="Benoit I."/>
            <person name="Boyd A."/>
            <person name="Carlson A."/>
            <person name="Copeland A."/>
            <person name="Coutinho P.M."/>
            <person name="de Vries R.P."/>
            <person name="Ferreira P."/>
            <person name="Findley K."/>
            <person name="Foster B."/>
            <person name="Gaskell J."/>
            <person name="Glotzer D."/>
            <person name="Gorecki P."/>
            <person name="Heitman J."/>
            <person name="Hesse C."/>
            <person name="Hori C."/>
            <person name="Igarashi K."/>
            <person name="Jurgens J.A."/>
            <person name="Kallen N."/>
            <person name="Kersten P."/>
            <person name="Kohler A."/>
            <person name="Kuees U."/>
            <person name="Kumar T.K.A."/>
            <person name="Kuo A."/>
            <person name="LaButti K."/>
            <person name="Larrondo L.F."/>
            <person name="Lindquist E."/>
            <person name="Ling A."/>
            <person name="Lombard V."/>
            <person name="Lucas S."/>
            <person name="Lundell T."/>
            <person name="Martin R."/>
            <person name="McLaughlin D.J."/>
            <person name="Morgenstern I."/>
            <person name="Morin E."/>
            <person name="Murat C."/>
            <person name="Nagy L.G."/>
            <person name="Nolan M."/>
            <person name="Ohm R.A."/>
            <person name="Patyshakuliyeva A."/>
            <person name="Rokas A."/>
            <person name="Ruiz-Duenas F.J."/>
            <person name="Sabat G."/>
            <person name="Salamov A."/>
            <person name="Samejima M."/>
            <person name="Schmutz J."/>
            <person name="Slot J.C."/>
            <person name="St John F."/>
            <person name="Stenlid J."/>
            <person name="Sun H."/>
            <person name="Sun S."/>
            <person name="Syed K."/>
            <person name="Tsang A."/>
            <person name="Wiebenga A."/>
            <person name="Young D."/>
            <person name="Pisabarro A."/>
            <person name="Eastwood D.C."/>
            <person name="Martin F."/>
            <person name="Cullen D."/>
            <person name="Grigoriev I.V."/>
            <person name="Hibbett D.S."/>
        </authorList>
    </citation>
    <scope>NUCLEOTIDE SEQUENCE [LARGE SCALE GENOMIC DNA]</scope>
    <source>
        <strain evidence="8">RWD-64-598 SS2</strain>
    </source>
</reference>
<evidence type="ECO:0000256" key="5">
    <source>
        <dbReference type="SAM" id="MobiDB-lite"/>
    </source>
</evidence>
<evidence type="ECO:0000313" key="7">
    <source>
        <dbReference type="EMBL" id="EIW76724.1"/>
    </source>
</evidence>
<dbReference type="SMART" id="SM00547">
    <property type="entry name" value="ZnF_RBZ"/>
    <property type="match status" value="2"/>
</dbReference>
<proteinExistence type="predicted"/>
<protein>
    <recommendedName>
        <fullName evidence="6">RanBP2-type domain-containing protein</fullName>
    </recommendedName>
</protein>
<name>A0A5M3MCW0_CONPW</name>
<dbReference type="OMA" id="APNCAAH"/>
<keyword evidence="3" id="KW-0862">Zinc</keyword>
<dbReference type="OrthoDB" id="448399at2759"/>
<keyword evidence="8" id="KW-1185">Reference proteome</keyword>
<dbReference type="SUPFAM" id="SSF90209">
    <property type="entry name" value="Ran binding protein zinc finger-like"/>
    <property type="match status" value="2"/>
</dbReference>
<feature type="region of interest" description="Disordered" evidence="5">
    <location>
        <begin position="306"/>
        <end position="336"/>
    </location>
</feature>
<evidence type="ECO:0000256" key="3">
    <source>
        <dbReference type="ARBA" id="ARBA00022833"/>
    </source>
</evidence>
<dbReference type="PANTHER" id="PTHR23111">
    <property type="entry name" value="ZINC FINGER PROTEIN"/>
    <property type="match status" value="1"/>
</dbReference>
<keyword evidence="2 4" id="KW-0863">Zinc-finger</keyword>
<dbReference type="GO" id="GO:0003729">
    <property type="term" value="F:mRNA binding"/>
    <property type="evidence" value="ECO:0007669"/>
    <property type="project" value="TreeGrafter"/>
</dbReference>